<evidence type="ECO:0000313" key="2">
    <source>
        <dbReference type="EMBL" id="QHU36639.1"/>
    </source>
</evidence>
<proteinExistence type="predicted"/>
<dbReference type="AlphaFoldDB" id="A0A6C0M0T3"/>
<feature type="compositionally biased region" description="Pro residues" evidence="1">
    <location>
        <begin position="308"/>
        <end position="321"/>
    </location>
</feature>
<organism evidence="2">
    <name type="scientific">viral metagenome</name>
    <dbReference type="NCBI Taxonomy" id="1070528"/>
    <lineage>
        <taxon>unclassified sequences</taxon>
        <taxon>metagenomes</taxon>
        <taxon>organismal metagenomes</taxon>
    </lineage>
</organism>
<protein>
    <submittedName>
        <fullName evidence="2">Uncharacterized protein</fullName>
    </submittedName>
</protein>
<feature type="region of interest" description="Disordered" evidence="1">
    <location>
        <begin position="304"/>
        <end position="364"/>
    </location>
</feature>
<name>A0A6C0M0T3_9ZZZZ</name>
<accession>A0A6C0M0T3</accession>
<sequence>MPLFLYSLLHNVKKYFNIINMSVEEPHPPQPPGIIFSCDFNKLMDENALPADASIFFDDMSTNILDVQENVNKAGLNLRSVYCPPPPHPDAQRFVWYNNDGFAFEYQNYSEIKLLDDSFTNSFKGFINGIKTTQDNVGPGLTSGMIGKIIVHERTTKTIRQDILPSPRLYFFDFDMVLNQINGLDFSFLTKNRDDDSEESLLQQYAKYLFSDCIGANYGVSGRLENLDRLKLLQIMFSTIGPERIYVITSNSFANIASPNRPYFIKLLRVLLPSFIETHLVCTHPKNTAPFYNKKSAAIIDILNSVRPNPPPPPPPPPPPKSKSVRPQSSIAKPTSTSKPTSKKGGSKRTRNKRRRYRYSRRKS</sequence>
<feature type="compositionally biased region" description="Basic residues" evidence="1">
    <location>
        <begin position="341"/>
        <end position="364"/>
    </location>
</feature>
<dbReference type="EMBL" id="MN740631">
    <property type="protein sequence ID" value="QHU36639.1"/>
    <property type="molecule type" value="Genomic_DNA"/>
</dbReference>
<reference evidence="2" key="1">
    <citation type="journal article" date="2020" name="Nature">
        <title>Giant virus diversity and host interactions through global metagenomics.</title>
        <authorList>
            <person name="Schulz F."/>
            <person name="Roux S."/>
            <person name="Paez-Espino D."/>
            <person name="Jungbluth S."/>
            <person name="Walsh D.A."/>
            <person name="Denef V.J."/>
            <person name="McMahon K.D."/>
            <person name="Konstantinidis K.T."/>
            <person name="Eloe-Fadrosh E.A."/>
            <person name="Kyrpides N.C."/>
            <person name="Woyke T."/>
        </authorList>
    </citation>
    <scope>NUCLEOTIDE SEQUENCE</scope>
    <source>
        <strain evidence="2">GVMAG-S-1035124-57</strain>
    </source>
</reference>
<evidence type="ECO:0000256" key="1">
    <source>
        <dbReference type="SAM" id="MobiDB-lite"/>
    </source>
</evidence>